<protein>
    <submittedName>
        <fullName evidence="2">Uncharacterized protein</fullName>
    </submittedName>
</protein>
<gene>
    <name evidence="2" type="ORF">E4Q23_15215</name>
</gene>
<organism evidence="2 3">
    <name type="scientific">Candidatus Accumulibacter phosphatis</name>
    <dbReference type="NCBI Taxonomy" id="327160"/>
    <lineage>
        <taxon>Bacteria</taxon>
        <taxon>Pseudomonadati</taxon>
        <taxon>Pseudomonadota</taxon>
        <taxon>Betaproteobacteria</taxon>
        <taxon>Candidatus Accumulibacter</taxon>
    </lineage>
</organism>
<keyword evidence="1" id="KW-0812">Transmembrane</keyword>
<accession>A0ABX1TZS2</accession>
<proteinExistence type="predicted"/>
<name>A0ABX1TZS2_9PROT</name>
<dbReference type="EMBL" id="SPMY01000044">
    <property type="protein sequence ID" value="NMQ28993.1"/>
    <property type="molecule type" value="Genomic_DNA"/>
</dbReference>
<reference evidence="2 3" key="1">
    <citation type="submission" date="2019-03" db="EMBL/GenBank/DDBJ databases">
        <title>Metabolic reconstructions from genomes of highly enriched 'Candidatus Accumulibacter' and 'Candidatus Competibacter' bioreactor populations.</title>
        <authorList>
            <person name="Annavajhala M.K."/>
            <person name="Welles L."/>
            <person name="Abbas B."/>
            <person name="Sorokin D."/>
            <person name="Park H."/>
            <person name="Van Loosdrecht M."/>
            <person name="Chandran K."/>
        </authorList>
    </citation>
    <scope>NUCLEOTIDE SEQUENCE [LARGE SCALE GENOMIC DNA]</scope>
    <source>
        <strain evidence="2 3">SBR_S</strain>
    </source>
</reference>
<evidence type="ECO:0000313" key="2">
    <source>
        <dbReference type="EMBL" id="NMQ28993.1"/>
    </source>
</evidence>
<evidence type="ECO:0000256" key="1">
    <source>
        <dbReference type="SAM" id="Phobius"/>
    </source>
</evidence>
<keyword evidence="1" id="KW-0472">Membrane</keyword>
<comment type="caution">
    <text evidence="2">The sequence shown here is derived from an EMBL/GenBank/DDBJ whole genome shotgun (WGS) entry which is preliminary data.</text>
</comment>
<sequence>MLAFSVLAAALVACAAGWGGWRAPGIQPGDVLIWLERAAALRLVPMPRPWRSESLFTAAPAATSQIRRLEEALRTWPMAGGLWLLVLIAMAAALLAA</sequence>
<dbReference type="Proteomes" id="UP000749010">
    <property type="component" value="Unassembled WGS sequence"/>
</dbReference>
<dbReference type="RefSeq" id="WP_169067448.1">
    <property type="nucleotide sequence ID" value="NZ_SPMY01000044.1"/>
</dbReference>
<feature type="transmembrane region" description="Helical" evidence="1">
    <location>
        <begin position="76"/>
        <end position="96"/>
    </location>
</feature>
<keyword evidence="3" id="KW-1185">Reference proteome</keyword>
<evidence type="ECO:0000313" key="3">
    <source>
        <dbReference type="Proteomes" id="UP000749010"/>
    </source>
</evidence>
<keyword evidence="1" id="KW-1133">Transmembrane helix</keyword>